<evidence type="ECO:0000256" key="1">
    <source>
        <dbReference type="SAM" id="MobiDB-lite"/>
    </source>
</evidence>
<dbReference type="HOGENOM" id="CLU_875596_0_0_1"/>
<dbReference type="GeneID" id="17266258"/>
<dbReference type="RefSeq" id="XP_005773140.1">
    <property type="nucleotide sequence ID" value="XM_005773083.1"/>
</dbReference>
<dbReference type="Proteomes" id="UP000013827">
    <property type="component" value="Unassembled WGS sequence"/>
</dbReference>
<dbReference type="AlphaFoldDB" id="A0A0D3JB26"/>
<organism evidence="2 3">
    <name type="scientific">Emiliania huxleyi (strain CCMP1516)</name>
    <dbReference type="NCBI Taxonomy" id="280463"/>
    <lineage>
        <taxon>Eukaryota</taxon>
        <taxon>Haptista</taxon>
        <taxon>Haptophyta</taxon>
        <taxon>Prymnesiophyceae</taxon>
        <taxon>Isochrysidales</taxon>
        <taxon>Noelaerhabdaceae</taxon>
        <taxon>Emiliania</taxon>
    </lineage>
</organism>
<feature type="region of interest" description="Disordered" evidence="1">
    <location>
        <begin position="1"/>
        <end position="33"/>
    </location>
</feature>
<evidence type="ECO:0000313" key="3">
    <source>
        <dbReference type="Proteomes" id="UP000013827"/>
    </source>
</evidence>
<reference evidence="3" key="1">
    <citation type="journal article" date="2013" name="Nature">
        <title>Pan genome of the phytoplankton Emiliania underpins its global distribution.</title>
        <authorList>
            <person name="Read B.A."/>
            <person name="Kegel J."/>
            <person name="Klute M.J."/>
            <person name="Kuo A."/>
            <person name="Lefebvre S.C."/>
            <person name="Maumus F."/>
            <person name="Mayer C."/>
            <person name="Miller J."/>
            <person name="Monier A."/>
            <person name="Salamov A."/>
            <person name="Young J."/>
            <person name="Aguilar M."/>
            <person name="Claverie J.M."/>
            <person name="Frickenhaus S."/>
            <person name="Gonzalez K."/>
            <person name="Herman E.K."/>
            <person name="Lin Y.C."/>
            <person name="Napier J."/>
            <person name="Ogata H."/>
            <person name="Sarno A.F."/>
            <person name="Shmutz J."/>
            <person name="Schroeder D."/>
            <person name="de Vargas C."/>
            <person name="Verret F."/>
            <person name="von Dassow P."/>
            <person name="Valentin K."/>
            <person name="Van de Peer Y."/>
            <person name="Wheeler G."/>
            <person name="Dacks J.B."/>
            <person name="Delwiche C.F."/>
            <person name="Dyhrman S.T."/>
            <person name="Glockner G."/>
            <person name="John U."/>
            <person name="Richards T."/>
            <person name="Worden A.Z."/>
            <person name="Zhang X."/>
            <person name="Grigoriev I.V."/>
            <person name="Allen A.E."/>
            <person name="Bidle K."/>
            <person name="Borodovsky M."/>
            <person name="Bowler C."/>
            <person name="Brownlee C."/>
            <person name="Cock J.M."/>
            <person name="Elias M."/>
            <person name="Gladyshev V.N."/>
            <person name="Groth M."/>
            <person name="Guda C."/>
            <person name="Hadaegh A."/>
            <person name="Iglesias-Rodriguez M.D."/>
            <person name="Jenkins J."/>
            <person name="Jones B.M."/>
            <person name="Lawson T."/>
            <person name="Leese F."/>
            <person name="Lindquist E."/>
            <person name="Lobanov A."/>
            <person name="Lomsadze A."/>
            <person name="Malik S.B."/>
            <person name="Marsh M.E."/>
            <person name="Mackinder L."/>
            <person name="Mock T."/>
            <person name="Mueller-Roeber B."/>
            <person name="Pagarete A."/>
            <person name="Parker M."/>
            <person name="Probert I."/>
            <person name="Quesneville H."/>
            <person name="Raines C."/>
            <person name="Rensing S.A."/>
            <person name="Riano-Pachon D.M."/>
            <person name="Richier S."/>
            <person name="Rokitta S."/>
            <person name="Shiraiwa Y."/>
            <person name="Soanes D.M."/>
            <person name="van der Giezen M."/>
            <person name="Wahlund T.M."/>
            <person name="Williams B."/>
            <person name="Wilson W."/>
            <person name="Wolfe G."/>
            <person name="Wurch L.L."/>
        </authorList>
    </citation>
    <scope>NUCLEOTIDE SEQUENCE</scope>
</reference>
<dbReference type="KEGG" id="ehx:EMIHUDRAFT_241926"/>
<proteinExistence type="predicted"/>
<sequence length="318" mass="35487">MRPSSAARRGNSPTSSDAPGAARPRRHRERPPLKQLKQLDLFGNDVADDNNPILTIASERLRVLEDLLSHDQWDPVDGREELWREVDGMLTRAWGRWQYRAAFDVSNGVAMVQLLCAHGADKSQAALREWFTTSEHWRTPLHHFDILGAPHVRKLLRDPWTLHEPPADPTSSGVLKPLDLALSKPEGARSDAACLIVRAAARWSPLSHDVYPADARRLAVLLAPIGYHLEYHRGFRGLGEVWVRHVLPWVVSRASRRPLGVADVLAMRGPQLADELRFRRLERPATKSAMVGALLEAIGAIARDPDSESESGSAEDEE</sequence>
<dbReference type="EnsemblProtists" id="EOD20711">
    <property type="protein sequence ID" value="EOD20711"/>
    <property type="gene ID" value="EMIHUDRAFT_241926"/>
</dbReference>
<name>A0A0D3JB26_EMIH1</name>
<keyword evidence="3" id="KW-1185">Reference proteome</keyword>
<protein>
    <submittedName>
        <fullName evidence="2">Uncharacterized protein</fullName>
    </submittedName>
</protein>
<accession>A0A0D3JB26</accession>
<evidence type="ECO:0000313" key="2">
    <source>
        <dbReference type="EnsemblProtists" id="EOD20711"/>
    </source>
</evidence>
<reference evidence="2" key="2">
    <citation type="submission" date="2024-10" db="UniProtKB">
        <authorList>
            <consortium name="EnsemblProtists"/>
        </authorList>
    </citation>
    <scope>IDENTIFICATION</scope>
</reference>
<dbReference type="PaxDb" id="2903-EOD20711"/>